<sequence>MRASLLNINGDILRRILILLPPGSLASLSCASKHISDNIKGDDDLWRSICYRKWAFPHKSSSWQKTYAISNGWHDPQFIATKITPDTDFISALLPLNEAGVVLAATSSNVCVIKAALRPMQDDGNSGCTFASKSQHHLLADCSLAQEITIHAMDMTMGDSGSCAVVGGCSSGALMMWRLNHSTWDLTHVHTSHHSGGGRGSPVVDVQILPGNHHVLGLHDATFNGVGVGRRNIVRVYDMKADKDLGSIKDPFEQYEIVCMCTLSGGDGNGDELVLGSVHGSYCTRCYDAGLPSLCNHKHNCATASFSSVDMRTPCQIVQRFSMHNSSLYPLMASSRSHFIFTSHVDQPLAVWDRRNLSCPLFEQDRLRYFRSAYGPPHCEVGFHQASSRGLTGHTKKLSSSLSLPSLPTPTSSSDLTREMKASGCTSGHQQAVHVANKVSPTPGHVLVDPGEQYDDSFSDERSYEDMELVDSEYSSEHEEDERNGGLSAHELESHRQWLLGDQDISRRQAAYSDAPESMLVAVAEYARFPLGAACKRGSEHCSLWLVCNNDILLGRTENGLLWRWDLSRTLGWACPPAGNKSKLQGPYLNPQLGLEHDSLDSYCRKSGSWHMVDALSHTSAWGGLAKYDDWPLPLGCVPCERNLPVTHMSPWSWDPTGLVMLAHEEDEERDSIVMAQLSMA</sequence>
<reference evidence="3 4" key="1">
    <citation type="submission" date="2017-08" db="EMBL/GenBank/DDBJ databases">
        <title>Acidophilic green algal genome provides insights into adaptation to an acidic environment.</title>
        <authorList>
            <person name="Hirooka S."/>
            <person name="Hirose Y."/>
            <person name="Kanesaki Y."/>
            <person name="Higuchi S."/>
            <person name="Fujiwara T."/>
            <person name="Onuma R."/>
            <person name="Era A."/>
            <person name="Ohbayashi R."/>
            <person name="Uzuka A."/>
            <person name="Nozaki H."/>
            <person name="Yoshikawa H."/>
            <person name="Miyagishima S.Y."/>
        </authorList>
    </citation>
    <scope>NUCLEOTIDE SEQUENCE [LARGE SCALE GENOMIC DNA]</scope>
    <source>
        <strain evidence="3 4">NIES-2499</strain>
    </source>
</reference>
<name>A0A250XGG0_9CHLO</name>
<evidence type="ECO:0000313" key="3">
    <source>
        <dbReference type="EMBL" id="GAX82157.1"/>
    </source>
</evidence>
<dbReference type="Proteomes" id="UP000232323">
    <property type="component" value="Unassembled WGS sequence"/>
</dbReference>
<dbReference type="PROSITE" id="PS50181">
    <property type="entry name" value="FBOX"/>
    <property type="match status" value="1"/>
</dbReference>
<feature type="domain" description="F-box" evidence="2">
    <location>
        <begin position="2"/>
        <end position="49"/>
    </location>
</feature>
<evidence type="ECO:0000256" key="1">
    <source>
        <dbReference type="SAM" id="MobiDB-lite"/>
    </source>
</evidence>
<dbReference type="PROSITE" id="PS51257">
    <property type="entry name" value="PROKAR_LIPOPROTEIN"/>
    <property type="match status" value="1"/>
</dbReference>
<feature type="compositionally biased region" description="Low complexity" evidence="1">
    <location>
        <begin position="398"/>
        <end position="415"/>
    </location>
</feature>
<feature type="region of interest" description="Disordered" evidence="1">
    <location>
        <begin position="390"/>
        <end position="490"/>
    </location>
</feature>
<comment type="caution">
    <text evidence="3">The sequence shown here is derived from an EMBL/GenBank/DDBJ whole genome shotgun (WGS) entry which is preliminary data.</text>
</comment>
<protein>
    <recommendedName>
        <fullName evidence="2">F-box domain-containing protein</fullName>
    </recommendedName>
</protein>
<dbReference type="SUPFAM" id="SSF50978">
    <property type="entry name" value="WD40 repeat-like"/>
    <property type="match status" value="1"/>
</dbReference>
<feature type="compositionally biased region" description="Basic and acidic residues" evidence="1">
    <location>
        <begin position="475"/>
        <end position="490"/>
    </location>
</feature>
<dbReference type="InterPro" id="IPR036047">
    <property type="entry name" value="F-box-like_dom_sf"/>
</dbReference>
<evidence type="ECO:0000313" key="4">
    <source>
        <dbReference type="Proteomes" id="UP000232323"/>
    </source>
</evidence>
<evidence type="ECO:0000259" key="2">
    <source>
        <dbReference type="PROSITE" id="PS50181"/>
    </source>
</evidence>
<dbReference type="InterPro" id="IPR001810">
    <property type="entry name" value="F-box_dom"/>
</dbReference>
<keyword evidence="4" id="KW-1185">Reference proteome</keyword>
<gene>
    <name evidence="3" type="ORF">CEUSTIGMA_g9585.t1</name>
</gene>
<dbReference type="OrthoDB" id="547428at2759"/>
<dbReference type="SUPFAM" id="SSF81383">
    <property type="entry name" value="F-box domain"/>
    <property type="match status" value="1"/>
</dbReference>
<dbReference type="EMBL" id="BEGY01000076">
    <property type="protein sequence ID" value="GAX82157.1"/>
    <property type="molecule type" value="Genomic_DNA"/>
</dbReference>
<dbReference type="InterPro" id="IPR036322">
    <property type="entry name" value="WD40_repeat_dom_sf"/>
</dbReference>
<proteinExistence type="predicted"/>
<organism evidence="3 4">
    <name type="scientific">Chlamydomonas eustigma</name>
    <dbReference type="NCBI Taxonomy" id="1157962"/>
    <lineage>
        <taxon>Eukaryota</taxon>
        <taxon>Viridiplantae</taxon>
        <taxon>Chlorophyta</taxon>
        <taxon>core chlorophytes</taxon>
        <taxon>Chlorophyceae</taxon>
        <taxon>CS clade</taxon>
        <taxon>Chlamydomonadales</taxon>
        <taxon>Chlamydomonadaceae</taxon>
        <taxon>Chlamydomonas</taxon>
    </lineage>
</organism>
<dbReference type="AlphaFoldDB" id="A0A250XGG0"/>
<dbReference type="Gene3D" id="1.20.1280.50">
    <property type="match status" value="1"/>
</dbReference>
<accession>A0A250XGG0</accession>